<organism evidence="1">
    <name type="scientific">Haemonchus placei</name>
    <name type="common">Barber's pole worm</name>
    <dbReference type="NCBI Taxonomy" id="6290"/>
    <lineage>
        <taxon>Eukaryota</taxon>
        <taxon>Metazoa</taxon>
        <taxon>Ecdysozoa</taxon>
        <taxon>Nematoda</taxon>
        <taxon>Chromadorea</taxon>
        <taxon>Rhabditida</taxon>
        <taxon>Rhabditina</taxon>
        <taxon>Rhabditomorpha</taxon>
        <taxon>Strongyloidea</taxon>
        <taxon>Trichostrongylidae</taxon>
        <taxon>Haemonchus</taxon>
    </lineage>
</organism>
<proteinExistence type="predicted"/>
<name>A0A158QMB3_HAEPC</name>
<reference evidence="1" key="1">
    <citation type="submission" date="2016-04" db="UniProtKB">
        <authorList>
            <consortium name="WormBaseParasite"/>
        </authorList>
    </citation>
    <scope>IDENTIFICATION</scope>
</reference>
<accession>A0A158QMB3</accession>
<dbReference type="WBParaSite" id="HPLM_0000809901-mRNA-1">
    <property type="protein sequence ID" value="HPLM_0000809901-mRNA-1"/>
    <property type="gene ID" value="HPLM_0000809901"/>
</dbReference>
<dbReference type="AlphaFoldDB" id="A0A158QMB3"/>
<evidence type="ECO:0000313" key="1">
    <source>
        <dbReference type="WBParaSite" id="HPLM_0000809901-mRNA-1"/>
    </source>
</evidence>
<sequence length="89" mass="9733">LRQSSTPLQSYSPFMYVNASLHFDTGQQNFILYSGDSTHSLSHFDSSASSFPSTRLQSSSLAHIRTLPAVSLATIPVLQRNISVSFLAL</sequence>
<protein>
    <submittedName>
        <fullName evidence="1">CUB domain-containing protein</fullName>
    </submittedName>
</protein>